<dbReference type="GO" id="GO:0055085">
    <property type="term" value="P:transmembrane transport"/>
    <property type="evidence" value="ECO:0007669"/>
    <property type="project" value="UniProtKB-ARBA"/>
</dbReference>
<dbReference type="InterPro" id="IPR013563">
    <property type="entry name" value="Oligopep_ABC_C"/>
</dbReference>
<dbReference type="InterPro" id="IPR003593">
    <property type="entry name" value="AAA+_ATPase"/>
</dbReference>
<proteinExistence type="inferred from homology"/>
<keyword evidence="4 6" id="KW-0067">ATP-binding</keyword>
<organism evidence="6 7">
    <name type="scientific">Spiroplasma gladiatoris</name>
    <dbReference type="NCBI Taxonomy" id="2143"/>
    <lineage>
        <taxon>Bacteria</taxon>
        <taxon>Bacillati</taxon>
        <taxon>Mycoplasmatota</taxon>
        <taxon>Mollicutes</taxon>
        <taxon>Entomoplasmatales</taxon>
        <taxon>Spiroplasmataceae</taxon>
        <taxon>Spiroplasma</taxon>
    </lineage>
</organism>
<accession>A0A4P7AI67</accession>
<dbReference type="InterPro" id="IPR003439">
    <property type="entry name" value="ABC_transporter-like_ATP-bd"/>
</dbReference>
<dbReference type="Gene3D" id="3.40.50.300">
    <property type="entry name" value="P-loop containing nucleotide triphosphate hydrolases"/>
    <property type="match status" value="2"/>
</dbReference>
<keyword evidence="7" id="KW-1185">Reference proteome</keyword>
<dbReference type="Pfam" id="PF00005">
    <property type="entry name" value="ABC_tran"/>
    <property type="match status" value="2"/>
</dbReference>
<dbReference type="InterPro" id="IPR050319">
    <property type="entry name" value="ABC_transp_ATP-bind"/>
</dbReference>
<dbReference type="KEGG" id="sgq:SGLAD_v1c07430"/>
<dbReference type="InterPro" id="IPR017871">
    <property type="entry name" value="ABC_transporter-like_CS"/>
</dbReference>
<dbReference type="PROSITE" id="PS00211">
    <property type="entry name" value="ABC_TRANSPORTER_1"/>
    <property type="match status" value="1"/>
</dbReference>
<keyword evidence="2" id="KW-0813">Transport</keyword>
<dbReference type="CDD" id="cd03257">
    <property type="entry name" value="ABC_NikE_OppD_transporters"/>
    <property type="match status" value="1"/>
</dbReference>
<dbReference type="Pfam" id="PF08352">
    <property type="entry name" value="oligo_HPY"/>
    <property type="match status" value="1"/>
</dbReference>
<dbReference type="AlphaFoldDB" id="A0A4P7AI67"/>
<evidence type="ECO:0000256" key="1">
    <source>
        <dbReference type="ARBA" id="ARBA00005417"/>
    </source>
</evidence>
<keyword evidence="3" id="KW-0547">Nucleotide-binding</keyword>
<dbReference type="PANTHER" id="PTHR43776:SF7">
    <property type="entry name" value="D,D-DIPEPTIDE TRANSPORT ATP-BINDING PROTEIN DDPF-RELATED"/>
    <property type="match status" value="1"/>
</dbReference>
<dbReference type="NCBIfam" id="NF043078">
    <property type="entry name" value="MMSYN1_0168"/>
    <property type="match status" value="1"/>
</dbReference>
<evidence type="ECO:0000256" key="4">
    <source>
        <dbReference type="ARBA" id="ARBA00022840"/>
    </source>
</evidence>
<dbReference type="SUPFAM" id="SSF52540">
    <property type="entry name" value="P-loop containing nucleoside triphosphate hydrolases"/>
    <property type="match status" value="2"/>
</dbReference>
<dbReference type="Proteomes" id="UP000294309">
    <property type="component" value="Chromosome"/>
</dbReference>
<evidence type="ECO:0000313" key="7">
    <source>
        <dbReference type="Proteomes" id="UP000294309"/>
    </source>
</evidence>
<gene>
    <name evidence="6" type="primary">oppF</name>
    <name evidence="6" type="ORF">SGLAD_v1c07430</name>
</gene>
<dbReference type="SMART" id="SM00382">
    <property type="entry name" value="AAA"/>
    <property type="match status" value="1"/>
</dbReference>
<comment type="similarity">
    <text evidence="1">Belongs to the ABC transporter superfamily.</text>
</comment>
<name>A0A4P7AI67_9MOLU</name>
<evidence type="ECO:0000256" key="2">
    <source>
        <dbReference type="ARBA" id="ARBA00022448"/>
    </source>
</evidence>
<dbReference type="InterPro" id="IPR027417">
    <property type="entry name" value="P-loop_NTPase"/>
</dbReference>
<dbReference type="PANTHER" id="PTHR43776">
    <property type="entry name" value="TRANSPORT ATP-BINDING PROTEIN"/>
    <property type="match status" value="1"/>
</dbReference>
<dbReference type="PROSITE" id="PS50893">
    <property type="entry name" value="ABC_TRANSPORTER_2"/>
    <property type="match status" value="1"/>
</dbReference>
<feature type="domain" description="ABC transporter" evidence="5">
    <location>
        <begin position="13"/>
        <end position="660"/>
    </location>
</feature>
<evidence type="ECO:0000256" key="3">
    <source>
        <dbReference type="ARBA" id="ARBA00022741"/>
    </source>
</evidence>
<dbReference type="OrthoDB" id="9779287at2"/>
<dbReference type="RefSeq" id="WP_134297743.1">
    <property type="nucleotide sequence ID" value="NZ_CP038013.1"/>
</dbReference>
<protein>
    <submittedName>
        <fullName evidence="6">Oligopeptide ABC transporter ATP-binding protein</fullName>
    </submittedName>
</protein>
<evidence type="ECO:0000313" key="6">
    <source>
        <dbReference type="EMBL" id="QBQ07942.1"/>
    </source>
</evidence>
<dbReference type="EMBL" id="CP038013">
    <property type="protein sequence ID" value="QBQ07942.1"/>
    <property type="molecule type" value="Genomic_DNA"/>
</dbReference>
<reference evidence="6 7" key="1">
    <citation type="submission" date="2019-03" db="EMBL/GenBank/DDBJ databases">
        <title>Complete genome sequence of Spiroplasma gladiatoris TG-1 (DSM 22552).</title>
        <authorList>
            <person name="Lin Y.-C."/>
            <person name="Chou L."/>
            <person name="Kuo C.-H."/>
        </authorList>
    </citation>
    <scope>NUCLEOTIDE SEQUENCE [LARGE SCALE GENOMIC DNA]</scope>
    <source>
        <strain evidence="6 7">TG-1</strain>
    </source>
</reference>
<dbReference type="GO" id="GO:0016887">
    <property type="term" value="F:ATP hydrolysis activity"/>
    <property type="evidence" value="ECO:0007669"/>
    <property type="project" value="InterPro"/>
</dbReference>
<evidence type="ECO:0000259" key="5">
    <source>
        <dbReference type="PROSITE" id="PS50893"/>
    </source>
</evidence>
<dbReference type="GO" id="GO:0015833">
    <property type="term" value="P:peptide transport"/>
    <property type="evidence" value="ECO:0007669"/>
    <property type="project" value="InterPro"/>
</dbReference>
<dbReference type="GO" id="GO:0005524">
    <property type="term" value="F:ATP binding"/>
    <property type="evidence" value="ECO:0007669"/>
    <property type="project" value="UniProtKB-KW"/>
</dbReference>
<sequence>MTNSKRNNAFLKIRDVSIIFRDKGKKLKAVKETTIDIQKGEIFGLVGESGSGKTTLARGVVGVQSLSDGTIYMEDVIVAGKSSSLHKLNSSISLKLNSFERKIFSVTKFLKALVVDLKKELQKNKQTQTIIKEKLIKDLQVDKIRFISDMYKYCLIIINEVIVKQERIMRFVNNISNQVKEIPLELEQSIIKKQKQVNLLISELKSILESIYLSTNKLLNDSKKDLQKTYKVSDIFKKLFIELDDVVTKNNDLLEKIDFVKSIQKENTLLTAPEKIKNNQLPKYYKKVYVSRKWFLEECKNQLIKISNSSDQNSVKEKKLLEEYLRDFWSKSNIKINECFKILKEFKNETINWNKLEALANKLLNTDFENDLKNKVFTKKNLTENEINNLFKEAMYIKKIIIKDVVKDEEMVQKFYTWKNLSIEIVEDEQKNIKQFIEFLELPSIDKLVKKSYINKQSSYQTKKENRRNIQMIFQDPSSSLNDRMSVEEIIGEGLINYPDLYKSDEAKKEYMDYYNSNNQNKIDNIKDVKAKDVKKYLILKVLNSVGLLPEHLSRYPHEFSGGQRQRIGIARSLILKPKVIIADEPISALDVSIRAQVLNLFKKFQKELEITFIFVAHDLSVVRFITDRIAVIYHGQIVELAEADELFKNPIHPYTKSLLSAIPQPEPSLARETISFVYDPEKEHHDYIFDLPRFIELSKDHFVYLNNREAKEYQSKIKKIK</sequence>